<dbReference type="Gene3D" id="3.10.450.50">
    <property type="match status" value="1"/>
</dbReference>
<dbReference type="OMA" id="MIYHHGE"/>
<name>M7SVH9_EUTLA</name>
<dbReference type="AlphaFoldDB" id="M7SVH9"/>
<sequence length="179" mass="19367">MATPQDDLRTTMQATLKGFLEDYRLSVQKQDASYLSAKLTADCTRHLAPASFPAAFTFIKPSETNGEYEARMQGEVALMQEVNHKILSLVVDPVERKGTAHAEHWTKFRDAAAAAAAGGDGAGEEMTLEICWIVDFAADGTAISRITEFIDTAAAAKMVQAIVKKSQEGGVEVPFRLDG</sequence>
<dbReference type="HOGENOM" id="CLU_120086_0_0_1"/>
<gene>
    <name evidence="1" type="ORF">UCREL1_4703</name>
</gene>
<dbReference type="eggNOG" id="ENOG502SNXC">
    <property type="taxonomic scope" value="Eukaryota"/>
</dbReference>
<accession>M7SVH9</accession>
<reference evidence="2" key="1">
    <citation type="journal article" date="2013" name="Genome Announc.">
        <title>Draft genome sequence of the grapevine dieback fungus Eutypa lata UCR-EL1.</title>
        <authorList>
            <person name="Blanco-Ulate B."/>
            <person name="Rolshausen P.E."/>
            <person name="Cantu D."/>
        </authorList>
    </citation>
    <scope>NUCLEOTIDE SEQUENCE [LARGE SCALE GENOMIC DNA]</scope>
    <source>
        <strain evidence="2">UCR-EL1</strain>
    </source>
</reference>
<evidence type="ECO:0000313" key="2">
    <source>
        <dbReference type="Proteomes" id="UP000012174"/>
    </source>
</evidence>
<organism evidence="1 2">
    <name type="scientific">Eutypa lata (strain UCR-EL1)</name>
    <name type="common">Grapevine dieback disease fungus</name>
    <name type="synonym">Eutypa armeniacae</name>
    <dbReference type="NCBI Taxonomy" id="1287681"/>
    <lineage>
        <taxon>Eukaryota</taxon>
        <taxon>Fungi</taxon>
        <taxon>Dikarya</taxon>
        <taxon>Ascomycota</taxon>
        <taxon>Pezizomycotina</taxon>
        <taxon>Sordariomycetes</taxon>
        <taxon>Xylariomycetidae</taxon>
        <taxon>Xylariales</taxon>
        <taxon>Diatrypaceae</taxon>
        <taxon>Eutypa</taxon>
    </lineage>
</organism>
<proteinExistence type="predicted"/>
<dbReference type="KEGG" id="ela:UCREL1_4703"/>
<protein>
    <submittedName>
        <fullName evidence="1">Uncharacterized protein</fullName>
    </submittedName>
</protein>
<evidence type="ECO:0000313" key="1">
    <source>
        <dbReference type="EMBL" id="EMR68292.1"/>
    </source>
</evidence>
<dbReference type="Proteomes" id="UP000012174">
    <property type="component" value="Unassembled WGS sequence"/>
</dbReference>
<dbReference type="EMBL" id="KB706271">
    <property type="protein sequence ID" value="EMR68292.1"/>
    <property type="molecule type" value="Genomic_DNA"/>
</dbReference>
<keyword evidence="2" id="KW-1185">Reference proteome</keyword>
<dbReference type="OrthoDB" id="3758478at2759"/>